<dbReference type="GO" id="GO:0003700">
    <property type="term" value="F:DNA-binding transcription factor activity"/>
    <property type="evidence" value="ECO:0007669"/>
    <property type="project" value="TreeGrafter"/>
</dbReference>
<dbReference type="GO" id="GO:0000976">
    <property type="term" value="F:transcription cis-regulatory region binding"/>
    <property type="evidence" value="ECO:0007669"/>
    <property type="project" value="TreeGrafter"/>
</dbReference>
<dbReference type="InterPro" id="IPR028082">
    <property type="entry name" value="Peripla_BP_I"/>
</dbReference>
<reference evidence="5 6" key="1">
    <citation type="submission" date="2019-10" db="EMBL/GenBank/DDBJ databases">
        <title>Whole genome shotgun sequence of Acrocarpospora macrocephala NBRC 16266.</title>
        <authorList>
            <person name="Ichikawa N."/>
            <person name="Kimura A."/>
            <person name="Kitahashi Y."/>
            <person name="Komaki H."/>
            <person name="Oguchi A."/>
        </authorList>
    </citation>
    <scope>NUCLEOTIDE SEQUENCE [LARGE SCALE GENOMIC DNA]</scope>
    <source>
        <strain evidence="5 6">NBRC 16266</strain>
    </source>
</reference>
<dbReference type="AlphaFoldDB" id="A0A5M3X4G6"/>
<evidence type="ECO:0000256" key="1">
    <source>
        <dbReference type="ARBA" id="ARBA00023015"/>
    </source>
</evidence>
<sequence length="352" mass="38602">MVARKPTLRDVSRAAGLSVYTVSRALSNGDDVSAASRALVLKVARELGYVPNRAAQELRKNTRSSVAVVTASTSNYYYIDLMKGIQRTLRLSDRTAIVADIAAEGVYTPELEDATIQDLIQSRTAGVIATLTLAPHNMKLLEDWDIPVVFVDSIPHESATRVPSITTDNFSASMKVGAHLGEHRYSDWLFLVYPARWSTRAERERGIRAAALKYGADIEVLESENDVESAYATLTAYLDAPGRALPRAIIAGNNPMLHGALRVLRARGVRIPDEVAVVAFDEFAWAELLDPPLTVLNEDSETIGVIAAQTLTRIVDDQIKAELRGDPSTPVYRPEDRRQLSSDLVVRRSCGC</sequence>
<dbReference type="Proteomes" id="UP000331127">
    <property type="component" value="Unassembled WGS sequence"/>
</dbReference>
<name>A0A5M3X4G6_9ACTN</name>
<dbReference type="PANTHER" id="PTHR30146:SF109">
    <property type="entry name" value="HTH-TYPE TRANSCRIPTIONAL REGULATOR GALS"/>
    <property type="match status" value="1"/>
</dbReference>
<dbReference type="Pfam" id="PF00532">
    <property type="entry name" value="Peripla_BP_1"/>
    <property type="match status" value="1"/>
</dbReference>
<proteinExistence type="predicted"/>
<evidence type="ECO:0000313" key="5">
    <source>
        <dbReference type="EMBL" id="GES13018.1"/>
    </source>
</evidence>
<keyword evidence="3" id="KW-0804">Transcription</keyword>
<feature type="domain" description="HTH lacI-type" evidence="4">
    <location>
        <begin position="6"/>
        <end position="60"/>
    </location>
</feature>
<accession>A0A5M3X4G6</accession>
<dbReference type="SUPFAM" id="SSF47413">
    <property type="entry name" value="lambda repressor-like DNA-binding domains"/>
    <property type="match status" value="1"/>
</dbReference>
<keyword evidence="6" id="KW-1185">Reference proteome</keyword>
<evidence type="ECO:0000256" key="2">
    <source>
        <dbReference type="ARBA" id="ARBA00023125"/>
    </source>
</evidence>
<dbReference type="Gene3D" id="1.10.260.40">
    <property type="entry name" value="lambda repressor-like DNA-binding domains"/>
    <property type="match status" value="1"/>
</dbReference>
<evidence type="ECO:0000256" key="3">
    <source>
        <dbReference type="ARBA" id="ARBA00023163"/>
    </source>
</evidence>
<dbReference type="SUPFAM" id="SSF53822">
    <property type="entry name" value="Periplasmic binding protein-like I"/>
    <property type="match status" value="1"/>
</dbReference>
<gene>
    <name evidence="5" type="ORF">Amac_066150</name>
</gene>
<dbReference type="CDD" id="cd01392">
    <property type="entry name" value="HTH_LacI"/>
    <property type="match status" value="1"/>
</dbReference>
<keyword evidence="2" id="KW-0238">DNA-binding</keyword>
<protein>
    <submittedName>
        <fullName evidence="5">LacI family transcriptional regulator</fullName>
    </submittedName>
</protein>
<comment type="caution">
    <text evidence="5">The sequence shown here is derived from an EMBL/GenBank/DDBJ whole genome shotgun (WGS) entry which is preliminary data.</text>
</comment>
<dbReference type="Gene3D" id="3.40.50.2300">
    <property type="match status" value="2"/>
</dbReference>
<keyword evidence="1" id="KW-0805">Transcription regulation</keyword>
<dbReference type="CDD" id="cd06267">
    <property type="entry name" value="PBP1_LacI_sugar_binding-like"/>
    <property type="match status" value="1"/>
</dbReference>
<organism evidence="5 6">
    <name type="scientific">Acrocarpospora macrocephala</name>
    <dbReference type="NCBI Taxonomy" id="150177"/>
    <lineage>
        <taxon>Bacteria</taxon>
        <taxon>Bacillati</taxon>
        <taxon>Actinomycetota</taxon>
        <taxon>Actinomycetes</taxon>
        <taxon>Streptosporangiales</taxon>
        <taxon>Streptosporangiaceae</taxon>
        <taxon>Acrocarpospora</taxon>
    </lineage>
</organism>
<dbReference type="InterPro" id="IPR010982">
    <property type="entry name" value="Lambda_DNA-bd_dom_sf"/>
</dbReference>
<evidence type="ECO:0000259" key="4">
    <source>
        <dbReference type="PROSITE" id="PS50932"/>
    </source>
</evidence>
<dbReference type="InterPro" id="IPR001761">
    <property type="entry name" value="Peripla_BP/Lac1_sug-bd_dom"/>
</dbReference>
<evidence type="ECO:0000313" key="6">
    <source>
        <dbReference type="Proteomes" id="UP000331127"/>
    </source>
</evidence>
<dbReference type="SMART" id="SM00354">
    <property type="entry name" value="HTH_LACI"/>
    <property type="match status" value="1"/>
</dbReference>
<dbReference type="PANTHER" id="PTHR30146">
    <property type="entry name" value="LACI-RELATED TRANSCRIPTIONAL REPRESSOR"/>
    <property type="match status" value="1"/>
</dbReference>
<dbReference type="PROSITE" id="PS50932">
    <property type="entry name" value="HTH_LACI_2"/>
    <property type="match status" value="1"/>
</dbReference>
<dbReference type="InterPro" id="IPR000843">
    <property type="entry name" value="HTH_LacI"/>
</dbReference>
<dbReference type="EMBL" id="BLAE01000041">
    <property type="protein sequence ID" value="GES13018.1"/>
    <property type="molecule type" value="Genomic_DNA"/>
</dbReference>
<dbReference type="Pfam" id="PF00356">
    <property type="entry name" value="LacI"/>
    <property type="match status" value="1"/>
</dbReference>